<dbReference type="InterPro" id="IPR050553">
    <property type="entry name" value="Thioredoxin_ResA/DsbE_sf"/>
</dbReference>
<evidence type="ECO:0000256" key="1">
    <source>
        <dbReference type="ARBA" id="ARBA00004196"/>
    </source>
</evidence>
<evidence type="ECO:0000256" key="7">
    <source>
        <dbReference type="SAM" id="Phobius"/>
    </source>
</evidence>
<sequence>MKKNRTTYIIIILLVIMAIAIGYALMNQDENTDLSNNDSESEDVGNENDLPDNDKNDVEEPEELIPAPDFTLTDLDGNTVRLSDYNGKYVFLNFWASWCGPCKEEMPDMERIHQKYKDELVILAVNLGDAKNTAQGFAEDYGLTFQILLDEKRDIGSLYRVNGIPTSYFIDQNGNFVSGFMGTLTYDMMEQAISDLRNP</sequence>
<dbReference type="Pfam" id="PF00578">
    <property type="entry name" value="AhpC-TSA"/>
    <property type="match status" value="1"/>
</dbReference>
<feature type="compositionally biased region" description="Acidic residues" evidence="6">
    <location>
        <begin position="39"/>
        <end position="51"/>
    </location>
</feature>
<keyword evidence="3" id="KW-0735">Signal-anchor</keyword>
<keyword evidence="7" id="KW-1133">Transmembrane helix</keyword>
<proteinExistence type="predicted"/>
<keyword evidence="7" id="KW-0472">Membrane</keyword>
<keyword evidence="7" id="KW-0812">Transmembrane</keyword>
<protein>
    <submittedName>
        <fullName evidence="9">Redoxin domain-containing protein</fullName>
    </submittedName>
</protein>
<dbReference type="SUPFAM" id="SSF52833">
    <property type="entry name" value="Thioredoxin-like"/>
    <property type="match status" value="1"/>
</dbReference>
<name>A0A975AI92_9FIRM</name>
<keyword evidence="2" id="KW-0201">Cytochrome c-type biogenesis</keyword>
<dbReference type="Proteomes" id="UP000663499">
    <property type="component" value="Chromosome"/>
</dbReference>
<dbReference type="RefSeq" id="WP_207299780.1">
    <property type="nucleotide sequence ID" value="NZ_CP071444.1"/>
</dbReference>
<dbReference type="AlphaFoldDB" id="A0A975AI92"/>
<evidence type="ECO:0000313" key="9">
    <source>
        <dbReference type="EMBL" id="QSX08439.1"/>
    </source>
</evidence>
<gene>
    <name evidence="9" type="ORF">J0B03_11715</name>
</gene>
<keyword evidence="10" id="KW-1185">Reference proteome</keyword>
<evidence type="ECO:0000256" key="5">
    <source>
        <dbReference type="ARBA" id="ARBA00023284"/>
    </source>
</evidence>
<evidence type="ECO:0000256" key="3">
    <source>
        <dbReference type="ARBA" id="ARBA00022968"/>
    </source>
</evidence>
<evidence type="ECO:0000256" key="6">
    <source>
        <dbReference type="SAM" id="MobiDB-lite"/>
    </source>
</evidence>
<dbReference type="EMBL" id="CP071444">
    <property type="protein sequence ID" value="QSX08439.1"/>
    <property type="molecule type" value="Genomic_DNA"/>
</dbReference>
<feature type="domain" description="Thioredoxin" evidence="8">
    <location>
        <begin position="61"/>
        <end position="198"/>
    </location>
</feature>
<feature type="transmembrane region" description="Helical" evidence="7">
    <location>
        <begin position="7"/>
        <end position="26"/>
    </location>
</feature>
<evidence type="ECO:0000256" key="4">
    <source>
        <dbReference type="ARBA" id="ARBA00023157"/>
    </source>
</evidence>
<dbReference type="GO" id="GO:0030313">
    <property type="term" value="C:cell envelope"/>
    <property type="evidence" value="ECO:0007669"/>
    <property type="project" value="UniProtKB-SubCell"/>
</dbReference>
<evidence type="ECO:0000256" key="2">
    <source>
        <dbReference type="ARBA" id="ARBA00022748"/>
    </source>
</evidence>
<dbReference type="GO" id="GO:0017004">
    <property type="term" value="P:cytochrome complex assembly"/>
    <property type="evidence" value="ECO:0007669"/>
    <property type="project" value="UniProtKB-KW"/>
</dbReference>
<dbReference type="Gene3D" id="3.40.30.10">
    <property type="entry name" value="Glutaredoxin"/>
    <property type="match status" value="1"/>
</dbReference>
<dbReference type="GO" id="GO:0016491">
    <property type="term" value="F:oxidoreductase activity"/>
    <property type="evidence" value="ECO:0007669"/>
    <property type="project" value="InterPro"/>
</dbReference>
<dbReference type="InterPro" id="IPR036249">
    <property type="entry name" value="Thioredoxin-like_sf"/>
</dbReference>
<feature type="region of interest" description="Disordered" evidence="6">
    <location>
        <begin position="32"/>
        <end position="69"/>
    </location>
</feature>
<dbReference type="PROSITE" id="PS51352">
    <property type="entry name" value="THIOREDOXIN_2"/>
    <property type="match status" value="1"/>
</dbReference>
<dbReference type="InterPro" id="IPR000866">
    <property type="entry name" value="AhpC/TSA"/>
</dbReference>
<reference evidence="9" key="1">
    <citation type="submission" date="2021-03" db="EMBL/GenBank/DDBJ databases">
        <title>Alkalibacter marinus sp. nov., isolated from tidal flat sediment.</title>
        <authorList>
            <person name="Namirimu T."/>
            <person name="Yang J.-A."/>
            <person name="Yang S.-H."/>
            <person name="Kim Y.-J."/>
            <person name="Kwon K.K."/>
        </authorList>
    </citation>
    <scope>NUCLEOTIDE SEQUENCE</scope>
    <source>
        <strain evidence="9">ES005</strain>
    </source>
</reference>
<dbReference type="PANTHER" id="PTHR42852">
    <property type="entry name" value="THIOL:DISULFIDE INTERCHANGE PROTEIN DSBE"/>
    <property type="match status" value="1"/>
</dbReference>
<evidence type="ECO:0000259" key="8">
    <source>
        <dbReference type="PROSITE" id="PS51352"/>
    </source>
</evidence>
<keyword evidence="4" id="KW-1015">Disulfide bond</keyword>
<accession>A0A975AI92</accession>
<keyword evidence="5" id="KW-0676">Redox-active center</keyword>
<dbReference type="GO" id="GO:0016209">
    <property type="term" value="F:antioxidant activity"/>
    <property type="evidence" value="ECO:0007669"/>
    <property type="project" value="InterPro"/>
</dbReference>
<evidence type="ECO:0000313" key="10">
    <source>
        <dbReference type="Proteomes" id="UP000663499"/>
    </source>
</evidence>
<dbReference type="PANTHER" id="PTHR42852:SF6">
    <property type="entry name" value="THIOL:DISULFIDE INTERCHANGE PROTEIN DSBE"/>
    <property type="match status" value="1"/>
</dbReference>
<dbReference type="InterPro" id="IPR017937">
    <property type="entry name" value="Thioredoxin_CS"/>
</dbReference>
<comment type="subcellular location">
    <subcellularLocation>
        <location evidence="1">Cell envelope</location>
    </subcellularLocation>
</comment>
<organism evidence="9 10">
    <name type="scientific">Alkalibacter rhizosphaerae</name>
    <dbReference type="NCBI Taxonomy" id="2815577"/>
    <lineage>
        <taxon>Bacteria</taxon>
        <taxon>Bacillati</taxon>
        <taxon>Bacillota</taxon>
        <taxon>Clostridia</taxon>
        <taxon>Eubacteriales</taxon>
        <taxon>Eubacteriaceae</taxon>
        <taxon>Alkalibacter</taxon>
    </lineage>
</organism>
<dbReference type="CDD" id="cd02966">
    <property type="entry name" value="TlpA_like_family"/>
    <property type="match status" value="1"/>
</dbReference>
<dbReference type="KEGG" id="alka:J0B03_11715"/>
<dbReference type="PROSITE" id="PS00194">
    <property type="entry name" value="THIOREDOXIN_1"/>
    <property type="match status" value="1"/>
</dbReference>
<dbReference type="InterPro" id="IPR013766">
    <property type="entry name" value="Thioredoxin_domain"/>
</dbReference>